<evidence type="ECO:0000256" key="4">
    <source>
        <dbReference type="PIRSR" id="PIRSR617939-2"/>
    </source>
</evidence>
<protein>
    <recommendedName>
        <fullName evidence="1">gamma-glutamylcyclotransferase</fullName>
        <ecNumber evidence="1">4.3.2.9</ecNumber>
    </recommendedName>
</protein>
<dbReference type="Proteomes" id="UP001566132">
    <property type="component" value="Unassembled WGS sequence"/>
</dbReference>
<reference evidence="5 6" key="1">
    <citation type="submission" date="2024-05" db="EMBL/GenBank/DDBJ databases">
        <title>Genetic variation in Jamaican populations of the coffee berry borer (Hypothenemus hampei).</title>
        <authorList>
            <person name="Errbii M."/>
            <person name="Myrie A."/>
        </authorList>
    </citation>
    <scope>NUCLEOTIDE SEQUENCE [LARGE SCALE GENOMIC DNA]</scope>
    <source>
        <strain evidence="5">JA-Hopewell-2020-01-JO</strain>
        <tissue evidence="5">Whole body</tissue>
    </source>
</reference>
<dbReference type="Pfam" id="PF13772">
    <property type="entry name" value="AIG2_2"/>
    <property type="match status" value="1"/>
</dbReference>
<name>A0ABD1EN89_HYPHA</name>
<dbReference type="InterPro" id="IPR036568">
    <property type="entry name" value="GGCT-like_sf"/>
</dbReference>
<evidence type="ECO:0000313" key="5">
    <source>
        <dbReference type="EMBL" id="KAL1494732.1"/>
    </source>
</evidence>
<evidence type="ECO:0000256" key="2">
    <source>
        <dbReference type="ARBA" id="ARBA00023239"/>
    </source>
</evidence>
<feature type="binding site" evidence="4">
    <location>
        <begin position="11"/>
        <end position="16"/>
    </location>
    <ligand>
        <name>substrate</name>
    </ligand>
</feature>
<dbReference type="InterPro" id="IPR017939">
    <property type="entry name" value="G-Glutamylcylcotransferase"/>
</dbReference>
<keyword evidence="2" id="KW-0456">Lyase</keyword>
<dbReference type="EC" id="4.3.2.9" evidence="1"/>
<dbReference type="PANTHER" id="PTHR12935:SF0">
    <property type="entry name" value="GAMMA-GLUTAMYLCYCLOTRANSFERASE"/>
    <property type="match status" value="1"/>
</dbReference>
<feature type="binding site" evidence="4">
    <location>
        <position position="138"/>
    </location>
    <ligand>
        <name>substrate</name>
    </ligand>
</feature>
<dbReference type="AlphaFoldDB" id="A0ABD1EN89"/>
<proteinExistence type="predicted"/>
<evidence type="ECO:0000256" key="3">
    <source>
        <dbReference type="PIRSR" id="PIRSR617939-1"/>
    </source>
</evidence>
<accession>A0ABD1EN89</accession>
<evidence type="ECO:0000313" key="6">
    <source>
        <dbReference type="Proteomes" id="UP001566132"/>
    </source>
</evidence>
<dbReference type="EMBL" id="JBDJPC010000007">
    <property type="protein sequence ID" value="KAL1494732.1"/>
    <property type="molecule type" value="Genomic_DNA"/>
</dbReference>
<comment type="caution">
    <text evidence="5">The sequence shown here is derived from an EMBL/GenBank/DDBJ whole genome shotgun (WGS) entry which is preliminary data.</text>
</comment>
<dbReference type="PANTHER" id="PTHR12935">
    <property type="entry name" value="GAMMA-GLUTAMYLCYCLOTRANSFERASE"/>
    <property type="match status" value="1"/>
</dbReference>
<keyword evidence="6" id="KW-1185">Reference proteome</keyword>
<dbReference type="Gene3D" id="3.10.490.10">
    <property type="entry name" value="Gamma-glutamyl cyclotransferase-like"/>
    <property type="match status" value="1"/>
</dbReference>
<dbReference type="SUPFAM" id="SSF110857">
    <property type="entry name" value="Gamma-glutamyl cyclotransferase-like"/>
    <property type="match status" value="1"/>
</dbReference>
<dbReference type="InterPro" id="IPR013024">
    <property type="entry name" value="GGCT-like"/>
</dbReference>
<gene>
    <name evidence="5" type="ORF">ABEB36_010280</name>
</gene>
<evidence type="ECO:0000256" key="1">
    <source>
        <dbReference type="ARBA" id="ARBA00012346"/>
    </source>
</evidence>
<dbReference type="CDD" id="cd06661">
    <property type="entry name" value="GGCT_like"/>
    <property type="match status" value="1"/>
</dbReference>
<dbReference type="GO" id="GO:0003839">
    <property type="term" value="F:gamma-glutamylcyclotransferase activity"/>
    <property type="evidence" value="ECO:0007669"/>
    <property type="project" value="UniProtKB-EC"/>
</dbReference>
<organism evidence="5 6">
    <name type="scientific">Hypothenemus hampei</name>
    <name type="common">Coffee berry borer</name>
    <dbReference type="NCBI Taxonomy" id="57062"/>
    <lineage>
        <taxon>Eukaryota</taxon>
        <taxon>Metazoa</taxon>
        <taxon>Ecdysozoa</taxon>
        <taxon>Arthropoda</taxon>
        <taxon>Hexapoda</taxon>
        <taxon>Insecta</taxon>
        <taxon>Pterygota</taxon>
        <taxon>Neoptera</taxon>
        <taxon>Endopterygota</taxon>
        <taxon>Coleoptera</taxon>
        <taxon>Polyphaga</taxon>
        <taxon>Cucujiformia</taxon>
        <taxon>Curculionidae</taxon>
        <taxon>Scolytinae</taxon>
        <taxon>Hypothenemus</taxon>
    </lineage>
</organism>
<sequence length="180" mass="20612">MSTNKSSKFLYFAYGSNLLSQRIHINNPSAERAGIGCLNDFQISFVTYSKRWKGASATIVPIKSRVVWGALWHLDHSDMEHLDRQEGVHENIYKPLQVDIFLPEGQKVTARTYQQTAIPPDINDLSQLPQDCRPSVAYWKTITKGAEETGLPKDYLDFLHRIPHNDYHGPVDVQLPLWLH</sequence>
<feature type="active site" description="Proton acceptor" evidence="3">
    <location>
        <position position="86"/>
    </location>
</feature>